<comment type="caution">
    <text evidence="1">The sequence shown here is derived from an EMBL/GenBank/DDBJ whole genome shotgun (WGS) entry which is preliminary data.</text>
</comment>
<gene>
    <name evidence="1" type="ORF">MERR_LOCUS19040</name>
</gene>
<accession>A0A6D2IRT0</accession>
<evidence type="ECO:0008006" key="3">
    <source>
        <dbReference type="Google" id="ProtNLM"/>
    </source>
</evidence>
<proteinExistence type="predicted"/>
<dbReference type="EMBL" id="CACVBM020001112">
    <property type="protein sequence ID" value="CAA7031805.1"/>
    <property type="molecule type" value="Genomic_DNA"/>
</dbReference>
<protein>
    <recommendedName>
        <fullName evidence="3">Retrotransposon gag domain-containing protein</fullName>
    </recommendedName>
</protein>
<name>A0A6D2IRT0_9BRAS</name>
<keyword evidence="2" id="KW-1185">Reference proteome</keyword>
<sequence>MGKIDDLTEEFHGEVAELRNLGKERHEEVTGRLDSLDKNTELIANVGRISETLAQSTAQQRSEPNPREDFALPSNGIREVRNSFPAEPGGNRNVGYRGINNVLENRNNMLKKVELFQFSGSNPYTWINQDKRFFRLGNYNDTERLELLFITLQGPALNWFNREMNRDPFRDWV</sequence>
<dbReference type="AlphaFoldDB" id="A0A6D2IRT0"/>
<reference evidence="1" key="1">
    <citation type="submission" date="2020-01" db="EMBL/GenBank/DDBJ databases">
        <authorList>
            <person name="Mishra B."/>
        </authorList>
    </citation>
    <scope>NUCLEOTIDE SEQUENCE [LARGE SCALE GENOMIC DNA]</scope>
</reference>
<dbReference type="OrthoDB" id="1113269at2759"/>
<organism evidence="1 2">
    <name type="scientific">Microthlaspi erraticum</name>
    <dbReference type="NCBI Taxonomy" id="1685480"/>
    <lineage>
        <taxon>Eukaryota</taxon>
        <taxon>Viridiplantae</taxon>
        <taxon>Streptophyta</taxon>
        <taxon>Embryophyta</taxon>
        <taxon>Tracheophyta</taxon>
        <taxon>Spermatophyta</taxon>
        <taxon>Magnoliopsida</taxon>
        <taxon>eudicotyledons</taxon>
        <taxon>Gunneridae</taxon>
        <taxon>Pentapetalae</taxon>
        <taxon>rosids</taxon>
        <taxon>malvids</taxon>
        <taxon>Brassicales</taxon>
        <taxon>Brassicaceae</taxon>
        <taxon>Coluteocarpeae</taxon>
        <taxon>Microthlaspi</taxon>
    </lineage>
</organism>
<evidence type="ECO:0000313" key="2">
    <source>
        <dbReference type="Proteomes" id="UP000467841"/>
    </source>
</evidence>
<evidence type="ECO:0000313" key="1">
    <source>
        <dbReference type="EMBL" id="CAA7031805.1"/>
    </source>
</evidence>
<dbReference type="Proteomes" id="UP000467841">
    <property type="component" value="Unassembled WGS sequence"/>
</dbReference>